<name>A0ABV4QEU1_9ACTN</name>
<reference evidence="1 2" key="1">
    <citation type="submission" date="2023-11" db="EMBL/GenBank/DDBJ databases">
        <title>Actinomadura monticuli sp. nov., isolated from volcanic ash.</title>
        <authorList>
            <person name="Lee S.D."/>
            <person name="Yang H."/>
            <person name="Kim I.S."/>
        </authorList>
    </citation>
    <scope>NUCLEOTIDE SEQUENCE [LARGE SCALE GENOMIC DNA]</scope>
    <source>
        <strain evidence="1 2">DLS-62</strain>
    </source>
</reference>
<dbReference type="Proteomes" id="UP001569963">
    <property type="component" value="Unassembled WGS sequence"/>
</dbReference>
<proteinExistence type="predicted"/>
<dbReference type="RefSeq" id="WP_371951708.1">
    <property type="nucleotide sequence ID" value="NZ_JAXCEI010000009.1"/>
</dbReference>
<evidence type="ECO:0008006" key="3">
    <source>
        <dbReference type="Google" id="ProtNLM"/>
    </source>
</evidence>
<protein>
    <recommendedName>
        <fullName evidence="3">SWIM-type domain-containing protein</fullName>
    </recommendedName>
</protein>
<accession>A0ABV4QEU1</accession>
<sequence length="133" mass="14594">MGANSEARWTISHALNRSAAWAMMDTADRFPPEPATPEAPLMHNSPHPGEQCCSMPHCGRLSCFHVRLEAAALVERARHSCGAHLAEIVQQLALRAREQRKRPARVIVYATPDGRPAHGEGPFDRLALGVFPV</sequence>
<evidence type="ECO:0000313" key="1">
    <source>
        <dbReference type="EMBL" id="MFA1541551.1"/>
    </source>
</evidence>
<organism evidence="1 2">
    <name type="scientific">Actinomadura monticuli</name>
    <dbReference type="NCBI Taxonomy" id="3097367"/>
    <lineage>
        <taxon>Bacteria</taxon>
        <taxon>Bacillati</taxon>
        <taxon>Actinomycetota</taxon>
        <taxon>Actinomycetes</taxon>
        <taxon>Streptosporangiales</taxon>
        <taxon>Thermomonosporaceae</taxon>
        <taxon>Actinomadura</taxon>
    </lineage>
</organism>
<dbReference type="EMBL" id="JAXCEI010000009">
    <property type="protein sequence ID" value="MFA1541551.1"/>
    <property type="molecule type" value="Genomic_DNA"/>
</dbReference>
<keyword evidence="2" id="KW-1185">Reference proteome</keyword>
<evidence type="ECO:0000313" key="2">
    <source>
        <dbReference type="Proteomes" id="UP001569963"/>
    </source>
</evidence>
<gene>
    <name evidence="1" type="ORF">SM611_21700</name>
</gene>
<comment type="caution">
    <text evidence="1">The sequence shown here is derived from an EMBL/GenBank/DDBJ whole genome shotgun (WGS) entry which is preliminary data.</text>
</comment>